<protein>
    <recommendedName>
        <fullName evidence="4">SMODS and SLOG-associating 2TM effector domain-containing protein</fullName>
    </recommendedName>
</protein>
<organism evidence="2 3">
    <name type="scientific">Dovyalis caffra</name>
    <dbReference type="NCBI Taxonomy" id="77055"/>
    <lineage>
        <taxon>Eukaryota</taxon>
        <taxon>Viridiplantae</taxon>
        <taxon>Streptophyta</taxon>
        <taxon>Embryophyta</taxon>
        <taxon>Tracheophyta</taxon>
        <taxon>Spermatophyta</taxon>
        <taxon>Magnoliopsida</taxon>
        <taxon>eudicotyledons</taxon>
        <taxon>Gunneridae</taxon>
        <taxon>Pentapetalae</taxon>
        <taxon>rosids</taxon>
        <taxon>fabids</taxon>
        <taxon>Malpighiales</taxon>
        <taxon>Salicaceae</taxon>
        <taxon>Flacourtieae</taxon>
        <taxon>Dovyalis</taxon>
    </lineage>
</organism>
<feature type="transmembrane region" description="Helical" evidence="1">
    <location>
        <begin position="125"/>
        <end position="143"/>
    </location>
</feature>
<keyword evidence="3" id="KW-1185">Reference proteome</keyword>
<dbReference type="Proteomes" id="UP001314170">
    <property type="component" value="Unassembled WGS sequence"/>
</dbReference>
<gene>
    <name evidence="2" type="ORF">DCAF_LOCUS23917</name>
</gene>
<sequence>MENEGRKSLIPQNMANLGFELKSLRLCLNWYGIKRFLFLDKLDGESERIQQGYTEQLREFAQVFQEESDVGTILKEHLRIRRNLRIISHRFRKFILFSLVGVTASQFISLLTTTRSSASNNIFEAAELLLCSINLVTGLFICLRSATKITHRAQSITSLAAKWHICATINSYDDMDGDTPTTQIAPSRGFPVNIDWVLDDEEEDGDDDLDNAKMVPIFAHTISFQKRQALG</sequence>
<feature type="transmembrane region" description="Helical" evidence="1">
    <location>
        <begin position="94"/>
        <end position="113"/>
    </location>
</feature>
<name>A0AAV1SLL8_9ROSI</name>
<evidence type="ECO:0000313" key="2">
    <source>
        <dbReference type="EMBL" id="CAK7351565.1"/>
    </source>
</evidence>
<reference evidence="2 3" key="1">
    <citation type="submission" date="2024-01" db="EMBL/GenBank/DDBJ databases">
        <authorList>
            <person name="Waweru B."/>
        </authorList>
    </citation>
    <scope>NUCLEOTIDE SEQUENCE [LARGE SCALE GENOMIC DNA]</scope>
</reference>
<keyword evidence="1" id="KW-0472">Membrane</keyword>
<keyword evidence="1" id="KW-0812">Transmembrane</keyword>
<dbReference type="Pfam" id="PF12056">
    <property type="entry name" value="DUF3537"/>
    <property type="match status" value="1"/>
</dbReference>
<proteinExistence type="predicted"/>
<evidence type="ECO:0000313" key="3">
    <source>
        <dbReference type="Proteomes" id="UP001314170"/>
    </source>
</evidence>
<comment type="caution">
    <text evidence="2">The sequence shown here is derived from an EMBL/GenBank/DDBJ whole genome shotgun (WGS) entry which is preliminary data.</text>
</comment>
<evidence type="ECO:0008006" key="4">
    <source>
        <dbReference type="Google" id="ProtNLM"/>
    </source>
</evidence>
<dbReference type="EMBL" id="CAWUPB010001184">
    <property type="protein sequence ID" value="CAK7351565.1"/>
    <property type="molecule type" value="Genomic_DNA"/>
</dbReference>
<dbReference type="PANTHER" id="PTHR31963:SF17">
    <property type="entry name" value="PROTEIN, PUTATIVE (DUF3537)-RELATED"/>
    <property type="match status" value="1"/>
</dbReference>
<evidence type="ECO:0000256" key="1">
    <source>
        <dbReference type="SAM" id="Phobius"/>
    </source>
</evidence>
<dbReference type="AlphaFoldDB" id="A0AAV1SLL8"/>
<keyword evidence="1" id="KW-1133">Transmembrane helix</keyword>
<accession>A0AAV1SLL8</accession>
<dbReference type="PANTHER" id="PTHR31963">
    <property type="entry name" value="RAS GUANINE NUCLEOTIDE EXCHANGE FACTOR K"/>
    <property type="match status" value="1"/>
</dbReference>
<dbReference type="InterPro" id="IPR021924">
    <property type="entry name" value="DUF3537"/>
</dbReference>